<dbReference type="GO" id="GO:0003677">
    <property type="term" value="F:DNA binding"/>
    <property type="evidence" value="ECO:0007669"/>
    <property type="project" value="UniProtKB-KW"/>
</dbReference>
<keyword evidence="2" id="KW-0805">Transcription regulation</keyword>
<comment type="caution">
    <text evidence="7">The sequence shown here is derived from an EMBL/GenBank/DDBJ whole genome shotgun (WGS) entry which is preliminary data.</text>
</comment>
<evidence type="ECO:0000256" key="4">
    <source>
        <dbReference type="ARBA" id="ARBA00023125"/>
    </source>
</evidence>
<accession>A0A4R7Z849</accession>
<dbReference type="InterPro" id="IPR014284">
    <property type="entry name" value="RNA_pol_sigma-70_dom"/>
</dbReference>
<dbReference type="Proteomes" id="UP000294743">
    <property type="component" value="Unassembled WGS sequence"/>
</dbReference>
<evidence type="ECO:0000256" key="1">
    <source>
        <dbReference type="ARBA" id="ARBA00010641"/>
    </source>
</evidence>
<dbReference type="Gene3D" id="1.10.10.10">
    <property type="entry name" value="Winged helix-like DNA-binding domain superfamily/Winged helix DNA-binding domain"/>
    <property type="match status" value="1"/>
</dbReference>
<dbReference type="SUPFAM" id="SSF88946">
    <property type="entry name" value="Sigma2 domain of RNA polymerase sigma factors"/>
    <property type="match status" value="1"/>
</dbReference>
<reference evidence="7 8" key="1">
    <citation type="submission" date="2019-03" db="EMBL/GenBank/DDBJ databases">
        <title>Genomic Encyclopedia of Type Strains, Phase IV (KMG-IV): sequencing the most valuable type-strain genomes for metagenomic binning, comparative biology and taxonomic classification.</title>
        <authorList>
            <person name="Goeker M."/>
        </authorList>
    </citation>
    <scope>NUCLEOTIDE SEQUENCE [LARGE SCALE GENOMIC DNA]</scope>
    <source>
        <strain evidence="7 8">DSM 28867</strain>
    </source>
</reference>
<dbReference type="InterPro" id="IPR007627">
    <property type="entry name" value="RNA_pol_sigma70_r2"/>
</dbReference>
<keyword evidence="8" id="KW-1185">Reference proteome</keyword>
<evidence type="ECO:0000313" key="8">
    <source>
        <dbReference type="Proteomes" id="UP000294743"/>
    </source>
</evidence>
<name>A0A4R7Z849_9FIRM</name>
<dbReference type="InterPro" id="IPR036388">
    <property type="entry name" value="WH-like_DNA-bd_sf"/>
</dbReference>
<keyword evidence="4" id="KW-0238">DNA-binding</keyword>
<dbReference type="OrthoDB" id="1641859at2"/>
<dbReference type="Gene3D" id="1.10.1740.10">
    <property type="match status" value="1"/>
</dbReference>
<evidence type="ECO:0000259" key="6">
    <source>
        <dbReference type="Pfam" id="PF04542"/>
    </source>
</evidence>
<dbReference type="GO" id="GO:0006352">
    <property type="term" value="P:DNA-templated transcription initiation"/>
    <property type="evidence" value="ECO:0007669"/>
    <property type="project" value="InterPro"/>
</dbReference>
<evidence type="ECO:0000256" key="2">
    <source>
        <dbReference type="ARBA" id="ARBA00023015"/>
    </source>
</evidence>
<dbReference type="InterPro" id="IPR039425">
    <property type="entry name" value="RNA_pol_sigma-70-like"/>
</dbReference>
<sequence>MNRNNQDWMEKIYVRYKQQLFLYALSLTKSKEKAEDLTSETIVRAILSYDYKNPNIEFWLFRVLKNLYIDTVRKDKFLIDTNKYNVDWVQDPYDATATYIKNEQTRWLYSKIYELAQRERDIMLLSLTSNLSDNEIACHFELEVNTMRMIRYRVKEKLKQIAKKEKLL</sequence>
<dbReference type="GO" id="GO:0016987">
    <property type="term" value="F:sigma factor activity"/>
    <property type="evidence" value="ECO:0007669"/>
    <property type="project" value="UniProtKB-KW"/>
</dbReference>
<dbReference type="Pfam" id="PF04542">
    <property type="entry name" value="Sigma70_r2"/>
    <property type="match status" value="1"/>
</dbReference>
<dbReference type="InterPro" id="IPR013324">
    <property type="entry name" value="RNA_pol_sigma_r3/r4-like"/>
</dbReference>
<keyword evidence="3" id="KW-0731">Sigma factor</keyword>
<feature type="domain" description="RNA polymerase sigma-70 region 2" evidence="6">
    <location>
        <begin position="13"/>
        <end position="76"/>
    </location>
</feature>
<dbReference type="InterPro" id="IPR013325">
    <property type="entry name" value="RNA_pol_sigma_r2"/>
</dbReference>
<proteinExistence type="inferred from homology"/>
<dbReference type="EMBL" id="SODD01000078">
    <property type="protein sequence ID" value="TDW08049.1"/>
    <property type="molecule type" value="Genomic_DNA"/>
</dbReference>
<keyword evidence="5" id="KW-0804">Transcription</keyword>
<dbReference type="AlphaFoldDB" id="A0A4R7Z849"/>
<protein>
    <submittedName>
        <fullName evidence="7">RNA polymerase sigma-70 factor (ECF subfamily)</fullName>
    </submittedName>
</protein>
<dbReference type="NCBIfam" id="TIGR02937">
    <property type="entry name" value="sigma70-ECF"/>
    <property type="match status" value="1"/>
</dbReference>
<evidence type="ECO:0000256" key="3">
    <source>
        <dbReference type="ARBA" id="ARBA00023082"/>
    </source>
</evidence>
<dbReference type="PANTHER" id="PTHR43133:SF8">
    <property type="entry name" value="RNA POLYMERASE SIGMA FACTOR HI_1459-RELATED"/>
    <property type="match status" value="1"/>
</dbReference>
<dbReference type="SUPFAM" id="SSF88659">
    <property type="entry name" value="Sigma3 and sigma4 domains of RNA polymerase sigma factors"/>
    <property type="match status" value="1"/>
</dbReference>
<dbReference type="RefSeq" id="WP_134171425.1">
    <property type="nucleotide sequence ID" value="NZ_SODD01000078.1"/>
</dbReference>
<dbReference type="PANTHER" id="PTHR43133">
    <property type="entry name" value="RNA POLYMERASE ECF-TYPE SIGMA FACTO"/>
    <property type="match status" value="1"/>
</dbReference>
<evidence type="ECO:0000256" key="5">
    <source>
        <dbReference type="ARBA" id="ARBA00023163"/>
    </source>
</evidence>
<evidence type="ECO:0000313" key="7">
    <source>
        <dbReference type="EMBL" id="TDW08049.1"/>
    </source>
</evidence>
<gene>
    <name evidence="7" type="ORF">EDD63_1783</name>
</gene>
<organism evidence="7 8">
    <name type="scientific">Breznakia blatticola</name>
    <dbReference type="NCBI Taxonomy" id="1754012"/>
    <lineage>
        <taxon>Bacteria</taxon>
        <taxon>Bacillati</taxon>
        <taxon>Bacillota</taxon>
        <taxon>Erysipelotrichia</taxon>
        <taxon>Erysipelotrichales</taxon>
        <taxon>Erysipelotrichaceae</taxon>
        <taxon>Breznakia</taxon>
    </lineage>
</organism>
<comment type="similarity">
    <text evidence="1">Belongs to the sigma-70 factor family. ECF subfamily.</text>
</comment>